<evidence type="ECO:0000256" key="4">
    <source>
        <dbReference type="ARBA" id="ARBA00022519"/>
    </source>
</evidence>
<comment type="subcellular location">
    <subcellularLocation>
        <location evidence="1">Cell inner membrane</location>
        <topology evidence="1">Multi-pass membrane protein</topology>
    </subcellularLocation>
</comment>
<dbReference type="Proteomes" id="UP000516235">
    <property type="component" value="Chromosome"/>
</dbReference>
<dbReference type="AlphaFoldDB" id="A0A7H0K0C3"/>
<protein>
    <submittedName>
        <fullName evidence="12">YeeE/YedE family protein</fullName>
    </submittedName>
</protein>
<dbReference type="PANTHER" id="PTHR30574">
    <property type="entry name" value="INNER MEMBRANE PROTEIN YEDE"/>
    <property type="match status" value="1"/>
</dbReference>
<gene>
    <name evidence="11" type="ORF">H7348_11350</name>
    <name evidence="12" type="ORF">IAU68_02920</name>
</gene>
<dbReference type="InterPro" id="IPR036868">
    <property type="entry name" value="TusA-like_sf"/>
</dbReference>
<dbReference type="Pfam" id="PF04143">
    <property type="entry name" value="Sulf_transp"/>
    <property type="match status" value="1"/>
</dbReference>
<keyword evidence="3" id="KW-1003">Cell membrane</keyword>
<evidence type="ECO:0000259" key="10">
    <source>
        <dbReference type="PROSITE" id="PS01148"/>
    </source>
</evidence>
<evidence type="ECO:0000256" key="6">
    <source>
        <dbReference type="ARBA" id="ARBA00022989"/>
    </source>
</evidence>
<evidence type="ECO:0000313" key="14">
    <source>
        <dbReference type="Proteomes" id="UP000642876"/>
    </source>
</evidence>
<keyword evidence="14" id="KW-1185">Reference proteome</keyword>
<dbReference type="SUPFAM" id="SSF64307">
    <property type="entry name" value="SirA-like"/>
    <property type="match status" value="1"/>
</dbReference>
<name>A0A7H0K0C3_9CORY</name>
<feature type="transmembrane region" description="Helical" evidence="9">
    <location>
        <begin position="305"/>
        <end position="328"/>
    </location>
</feature>
<dbReference type="CDD" id="cd00291">
    <property type="entry name" value="SirA_YedF_YeeD"/>
    <property type="match status" value="1"/>
</dbReference>
<accession>A0A7H0K0C3</accession>
<feature type="transmembrane region" description="Helical" evidence="9">
    <location>
        <begin position="104"/>
        <end position="125"/>
    </location>
</feature>
<keyword evidence="4" id="KW-0997">Cell inner membrane</keyword>
<proteinExistence type="inferred from homology"/>
<evidence type="ECO:0000256" key="7">
    <source>
        <dbReference type="ARBA" id="ARBA00023136"/>
    </source>
</evidence>
<feature type="transmembrane region" description="Helical" evidence="9">
    <location>
        <begin position="277"/>
        <end position="299"/>
    </location>
</feature>
<evidence type="ECO:0000313" key="13">
    <source>
        <dbReference type="Proteomes" id="UP000516235"/>
    </source>
</evidence>
<dbReference type="RefSeq" id="WP_171194689.1">
    <property type="nucleotide sequence ID" value="NZ_CP061032.1"/>
</dbReference>
<dbReference type="GO" id="GO:0005886">
    <property type="term" value="C:plasma membrane"/>
    <property type="evidence" value="ECO:0007669"/>
    <property type="project" value="UniProtKB-SubCell"/>
</dbReference>
<keyword evidence="7 9" id="KW-0472">Membrane</keyword>
<keyword evidence="5 9" id="KW-0812">Transmembrane</keyword>
<dbReference type="EMBL" id="JACMYE010000012">
    <property type="protein sequence ID" value="MBC3179887.1"/>
    <property type="molecule type" value="Genomic_DNA"/>
</dbReference>
<keyword evidence="2" id="KW-0813">Transport</keyword>
<evidence type="ECO:0000256" key="1">
    <source>
        <dbReference type="ARBA" id="ARBA00004429"/>
    </source>
</evidence>
<evidence type="ECO:0000256" key="9">
    <source>
        <dbReference type="SAM" id="Phobius"/>
    </source>
</evidence>
<dbReference type="PROSITE" id="PS01148">
    <property type="entry name" value="UPF0033"/>
    <property type="match status" value="1"/>
</dbReference>
<evidence type="ECO:0000256" key="2">
    <source>
        <dbReference type="ARBA" id="ARBA00022448"/>
    </source>
</evidence>
<keyword evidence="6 9" id="KW-1133">Transmembrane helix</keyword>
<evidence type="ECO:0000256" key="8">
    <source>
        <dbReference type="ARBA" id="ARBA00035655"/>
    </source>
</evidence>
<feature type="transmembrane region" description="Helical" evidence="9">
    <location>
        <begin position="238"/>
        <end position="257"/>
    </location>
</feature>
<dbReference type="Pfam" id="PF01206">
    <property type="entry name" value="TusA"/>
    <property type="match status" value="1"/>
</dbReference>
<organism evidence="12 13">
    <name type="scientific">Corynebacterium lujinxingii</name>
    <dbReference type="NCBI Taxonomy" id="2763010"/>
    <lineage>
        <taxon>Bacteria</taxon>
        <taxon>Bacillati</taxon>
        <taxon>Actinomycetota</taxon>
        <taxon>Actinomycetes</taxon>
        <taxon>Mycobacteriales</taxon>
        <taxon>Corynebacteriaceae</taxon>
        <taxon>Corynebacterium</taxon>
    </lineage>
</organism>
<dbReference type="PANTHER" id="PTHR30574:SF1">
    <property type="entry name" value="SULPHUR TRANSPORT DOMAIN-CONTAINING PROTEIN"/>
    <property type="match status" value="1"/>
</dbReference>
<comment type="similarity">
    <text evidence="8">Belongs to the TsuA/YedE (TC 9.B.102) family.</text>
</comment>
<evidence type="ECO:0000313" key="12">
    <source>
        <dbReference type="EMBL" id="QNP90739.1"/>
    </source>
</evidence>
<evidence type="ECO:0000313" key="11">
    <source>
        <dbReference type="EMBL" id="MBC3179887.1"/>
    </source>
</evidence>
<dbReference type="Gene3D" id="3.30.110.40">
    <property type="entry name" value="TusA-like domain"/>
    <property type="match status" value="1"/>
</dbReference>
<dbReference type="Proteomes" id="UP000642876">
    <property type="component" value="Unassembled WGS sequence"/>
</dbReference>
<feature type="transmembrane region" description="Helical" evidence="9">
    <location>
        <begin position="39"/>
        <end position="62"/>
    </location>
</feature>
<dbReference type="InterPro" id="IPR001455">
    <property type="entry name" value="TusA-like"/>
</dbReference>
<feature type="domain" description="UPF0033" evidence="10">
    <location>
        <begin position="392"/>
        <end position="416"/>
    </location>
</feature>
<sequence>MLLSALAVGAVLGAVMQRGRFCVTGMMRDVFLQRTGRGLVAFLIVIAVHAIGLAALTSFGVISPDYRAFQPVAVVVGGFIFGLAIILAGGCASGTWYRSAEGLVGSWFALLFYGLSAAAMKYGALSGFNSWMKQWETGLTTIPQALGVSVWWFVVPFALLTAWLAQRYLARDAANPKATLNLPARKRPLHPYLAGLLVGIIGVIAWPLSAASGRNSGLSITTPTSDLTGWIVTGEGDYMNWGTVLVLGLFVGSFIAAKASGEFRVRVPDGKTSIRAIIGGTGMGVGASLAGGCTVGNGMVQTSLFSFQGWVATLFIALGVYVGAKLWLTPSKQKQTKTDTYNTEESIRSAEDAVLDTPAQTPGGFQVASGVITLPQKQKTKARPLGDDRYILDTLGDVCPFPLIEAKEAIAELDDGSRLIIDFDCTQATESIPQWAADNGHAVEDFVQNQDAGWQITVVKNGAR</sequence>
<feature type="transmembrane region" description="Helical" evidence="9">
    <location>
        <begin position="189"/>
        <end position="208"/>
    </location>
</feature>
<dbReference type="EMBL" id="CP061032">
    <property type="protein sequence ID" value="QNP90739.1"/>
    <property type="molecule type" value="Genomic_DNA"/>
</dbReference>
<dbReference type="KEGG" id="cluj:IAU68_02920"/>
<feature type="transmembrane region" description="Helical" evidence="9">
    <location>
        <begin position="145"/>
        <end position="169"/>
    </location>
</feature>
<feature type="transmembrane region" description="Helical" evidence="9">
    <location>
        <begin position="68"/>
        <end position="92"/>
    </location>
</feature>
<dbReference type="InterPro" id="IPR007272">
    <property type="entry name" value="Sulf_transp_TsuA/YedE"/>
</dbReference>
<evidence type="ECO:0000256" key="3">
    <source>
        <dbReference type="ARBA" id="ARBA00022475"/>
    </source>
</evidence>
<reference evidence="13 14" key="1">
    <citation type="submission" date="2020-08" db="EMBL/GenBank/DDBJ databases">
        <title>novel species in genus Corynebacterium.</title>
        <authorList>
            <person name="Zhang G."/>
        </authorList>
    </citation>
    <scope>NUCLEOTIDE SEQUENCE [LARGE SCALE GENOMIC DNA]</scope>
    <source>
        <strain evidence="12">Zg-917</strain>
        <strain evidence="13 14">zg-917</strain>
    </source>
</reference>
<evidence type="ECO:0000256" key="5">
    <source>
        <dbReference type="ARBA" id="ARBA00022692"/>
    </source>
</evidence>